<evidence type="ECO:0000259" key="2">
    <source>
        <dbReference type="Pfam" id="PF07589"/>
    </source>
</evidence>
<feature type="domain" description="Ice-binding protein C-terminal" evidence="2">
    <location>
        <begin position="196"/>
        <end position="217"/>
    </location>
</feature>
<evidence type="ECO:0000256" key="1">
    <source>
        <dbReference type="SAM" id="SignalP"/>
    </source>
</evidence>
<name>A0A517ZUR0_9PLAN</name>
<dbReference type="Pfam" id="PF07589">
    <property type="entry name" value="PEP-CTERM"/>
    <property type="match status" value="1"/>
</dbReference>
<feature type="signal peptide" evidence="1">
    <location>
        <begin position="1"/>
        <end position="22"/>
    </location>
</feature>
<dbReference type="KEGG" id="sdyn:Mal52_47410"/>
<keyword evidence="4" id="KW-1185">Reference proteome</keyword>
<dbReference type="Proteomes" id="UP000319383">
    <property type="component" value="Chromosome"/>
</dbReference>
<organism evidence="3 4">
    <name type="scientific">Symmachiella dynata</name>
    <dbReference type="NCBI Taxonomy" id="2527995"/>
    <lineage>
        <taxon>Bacteria</taxon>
        <taxon>Pseudomonadati</taxon>
        <taxon>Planctomycetota</taxon>
        <taxon>Planctomycetia</taxon>
        <taxon>Planctomycetales</taxon>
        <taxon>Planctomycetaceae</taxon>
        <taxon>Symmachiella</taxon>
    </lineage>
</organism>
<dbReference type="AlphaFoldDB" id="A0A517ZUR0"/>
<reference evidence="3 4" key="1">
    <citation type="submission" date="2019-02" db="EMBL/GenBank/DDBJ databases">
        <title>Deep-cultivation of Planctomycetes and their phenomic and genomic characterization uncovers novel biology.</title>
        <authorList>
            <person name="Wiegand S."/>
            <person name="Jogler M."/>
            <person name="Boedeker C."/>
            <person name="Pinto D."/>
            <person name="Vollmers J."/>
            <person name="Rivas-Marin E."/>
            <person name="Kohn T."/>
            <person name="Peeters S.H."/>
            <person name="Heuer A."/>
            <person name="Rast P."/>
            <person name="Oberbeckmann S."/>
            <person name="Bunk B."/>
            <person name="Jeske O."/>
            <person name="Meyerdierks A."/>
            <person name="Storesund J.E."/>
            <person name="Kallscheuer N."/>
            <person name="Luecker S."/>
            <person name="Lage O.M."/>
            <person name="Pohl T."/>
            <person name="Merkel B.J."/>
            <person name="Hornburger P."/>
            <person name="Mueller R.-W."/>
            <person name="Bruemmer F."/>
            <person name="Labrenz M."/>
            <person name="Spormann A.M."/>
            <person name="Op den Camp H."/>
            <person name="Overmann J."/>
            <person name="Amann R."/>
            <person name="Jetten M.S.M."/>
            <person name="Mascher T."/>
            <person name="Medema M.H."/>
            <person name="Devos D.P."/>
            <person name="Kaster A.-K."/>
            <person name="Ovreas L."/>
            <person name="Rohde M."/>
            <person name="Galperin M.Y."/>
            <person name="Jogler C."/>
        </authorList>
    </citation>
    <scope>NUCLEOTIDE SEQUENCE [LARGE SCALE GENOMIC DNA]</scope>
    <source>
        <strain evidence="3 4">Mal52</strain>
    </source>
</reference>
<dbReference type="EMBL" id="CP036276">
    <property type="protein sequence ID" value="QDU46223.1"/>
    <property type="molecule type" value="Genomic_DNA"/>
</dbReference>
<sequence length="229" mass="23958" precursor="true">MRSLLVAAVLTAVTSMSTSAYGGLIHTGLPTDFLSYNLLNPVKAAGSIFVADECNLSSFTLNVGAVANGGNFRAIVMDTVSGLPHGNPIWHSDLTPIPSSIAEVTFTPNIELTPGESYFIGFDVGAFTDATGNLNIGTVSTGTLLTDGGVFQNLLGLDIWTPLLDLNLATSIVMDCDELGDCLHDVHCPDPDPAPAVPEPSSAVLLGIGVLGLACHRWRRVKRVAAKRA</sequence>
<dbReference type="NCBIfam" id="TIGR02595">
    <property type="entry name" value="PEP_CTERM"/>
    <property type="match status" value="1"/>
</dbReference>
<protein>
    <submittedName>
        <fullName evidence="3">PEP-CTERM motif protein</fullName>
    </submittedName>
</protein>
<accession>A0A517ZUR0</accession>
<gene>
    <name evidence="3" type="ORF">Mal52_47410</name>
</gene>
<feature type="chain" id="PRO_5021888154" evidence="1">
    <location>
        <begin position="23"/>
        <end position="229"/>
    </location>
</feature>
<proteinExistence type="predicted"/>
<keyword evidence="1" id="KW-0732">Signal</keyword>
<evidence type="ECO:0000313" key="4">
    <source>
        <dbReference type="Proteomes" id="UP000319383"/>
    </source>
</evidence>
<evidence type="ECO:0000313" key="3">
    <source>
        <dbReference type="EMBL" id="QDU46223.1"/>
    </source>
</evidence>
<dbReference type="RefSeq" id="WP_145378759.1">
    <property type="nucleotide sequence ID" value="NZ_CP036276.1"/>
</dbReference>
<dbReference type="InterPro" id="IPR013424">
    <property type="entry name" value="Ice-binding_C"/>
</dbReference>